<feature type="transmembrane region" description="Helical" evidence="9">
    <location>
        <begin position="151"/>
        <end position="168"/>
    </location>
</feature>
<feature type="domain" description="ABC transmembrane type-1" evidence="10">
    <location>
        <begin position="82"/>
        <end position="273"/>
    </location>
</feature>
<evidence type="ECO:0000256" key="7">
    <source>
        <dbReference type="ARBA" id="ARBA00022989"/>
    </source>
</evidence>
<dbReference type="PANTHER" id="PTHR32243">
    <property type="entry name" value="MALTOSE TRANSPORT SYSTEM PERMEASE-RELATED"/>
    <property type="match status" value="1"/>
</dbReference>
<feature type="transmembrane region" description="Helical" evidence="9">
    <location>
        <begin position="20"/>
        <end position="44"/>
    </location>
</feature>
<keyword evidence="6 9" id="KW-0812">Transmembrane</keyword>
<name>A0A9J6NW33_9CLOT</name>
<evidence type="ECO:0000259" key="10">
    <source>
        <dbReference type="PROSITE" id="PS50928"/>
    </source>
</evidence>
<reference evidence="11" key="1">
    <citation type="journal article" date="2021" name="mSystems">
        <title>Bacteria and Archaea Synergistically Convert Glycine Betaine to Biogenic Methane in the Formosa Cold Seep of the South China Sea.</title>
        <authorList>
            <person name="Li L."/>
            <person name="Zhang W."/>
            <person name="Zhang S."/>
            <person name="Song L."/>
            <person name="Sun Q."/>
            <person name="Zhang H."/>
            <person name="Xiang H."/>
            <person name="Dong X."/>
        </authorList>
    </citation>
    <scope>NUCLEOTIDE SEQUENCE</scope>
    <source>
        <strain evidence="11">ZWT</strain>
    </source>
</reference>
<evidence type="ECO:0000256" key="6">
    <source>
        <dbReference type="ARBA" id="ARBA00022692"/>
    </source>
</evidence>
<reference evidence="11" key="2">
    <citation type="submission" date="2021-04" db="EMBL/GenBank/DDBJ databases">
        <authorList>
            <person name="Dong X."/>
        </authorList>
    </citation>
    <scope>NUCLEOTIDE SEQUENCE</scope>
    <source>
        <strain evidence="11">ZWT</strain>
    </source>
</reference>
<dbReference type="InterPro" id="IPR050901">
    <property type="entry name" value="BP-dep_ABC_trans_perm"/>
</dbReference>
<dbReference type="PROSITE" id="PS50928">
    <property type="entry name" value="ABC_TM1"/>
    <property type="match status" value="1"/>
</dbReference>
<gene>
    <name evidence="11" type="ORF">KDK92_00260</name>
</gene>
<keyword evidence="5" id="KW-0762">Sugar transport</keyword>
<keyword evidence="12" id="KW-1185">Reference proteome</keyword>
<evidence type="ECO:0000256" key="1">
    <source>
        <dbReference type="ARBA" id="ARBA00004651"/>
    </source>
</evidence>
<evidence type="ECO:0000256" key="3">
    <source>
        <dbReference type="ARBA" id="ARBA00022448"/>
    </source>
</evidence>
<dbReference type="GO" id="GO:0042956">
    <property type="term" value="P:maltodextrin transmembrane transport"/>
    <property type="evidence" value="ECO:0007669"/>
    <property type="project" value="TreeGrafter"/>
</dbReference>
<dbReference type="GO" id="GO:0015423">
    <property type="term" value="F:ABC-type maltose transporter activity"/>
    <property type="evidence" value="ECO:0007669"/>
    <property type="project" value="TreeGrafter"/>
</dbReference>
<dbReference type="InterPro" id="IPR000515">
    <property type="entry name" value="MetI-like"/>
</dbReference>
<feature type="transmembrane region" description="Helical" evidence="9">
    <location>
        <begin position="206"/>
        <end position="228"/>
    </location>
</feature>
<dbReference type="EMBL" id="JAGSOJ010000001">
    <property type="protein sequence ID" value="MCM1988153.1"/>
    <property type="molecule type" value="Genomic_DNA"/>
</dbReference>
<dbReference type="GO" id="GO:0005886">
    <property type="term" value="C:plasma membrane"/>
    <property type="evidence" value="ECO:0007669"/>
    <property type="project" value="UniProtKB-SubCell"/>
</dbReference>
<evidence type="ECO:0000256" key="2">
    <source>
        <dbReference type="ARBA" id="ARBA00009047"/>
    </source>
</evidence>
<feature type="transmembrane region" description="Helical" evidence="9">
    <location>
        <begin position="86"/>
        <end position="107"/>
    </location>
</feature>
<sequence>MSANTNSIKYVRKMKKHEKLSLWAGRVFIWFAIVAVLFPVFWIVSASFRTGDAFFSSDLIPKEITFNNYIAVFKETGFLTWMKNSLIISISVAVLQLIMSVTSAYAFSRLRFTGRKYGLMSLLILQMFPPMMTIAAIYGVLYKYDMIDNKFALILILCGGSAYNIWLLKGFIDGIPKALDEAAMVDGASHWQIFTRIIMPLSRSMLAVIFLFSFIGIYSEFVISSVALKSPENYTLAIGLNTFIKNEFSAKWTQFAAAAIMGALPVVGLFVALQKYISKGLVAGAVKG</sequence>
<dbReference type="CDD" id="cd06261">
    <property type="entry name" value="TM_PBP2"/>
    <property type="match status" value="1"/>
</dbReference>
<dbReference type="PANTHER" id="PTHR32243:SF50">
    <property type="entry name" value="MALTOSE_MALTODEXTRIN TRANSPORT SYSTEM PERMEASE PROTEIN MALG"/>
    <property type="match status" value="1"/>
</dbReference>
<accession>A0A9J6NW33</accession>
<dbReference type="Proteomes" id="UP001056429">
    <property type="component" value="Unassembled WGS sequence"/>
</dbReference>
<evidence type="ECO:0000256" key="4">
    <source>
        <dbReference type="ARBA" id="ARBA00022475"/>
    </source>
</evidence>
<keyword evidence="8 9" id="KW-0472">Membrane</keyword>
<keyword evidence="3 9" id="KW-0813">Transport</keyword>
<proteinExistence type="inferred from homology"/>
<comment type="caution">
    <text evidence="11">The sequence shown here is derived from an EMBL/GenBank/DDBJ whole genome shotgun (WGS) entry which is preliminary data.</text>
</comment>
<evidence type="ECO:0000256" key="9">
    <source>
        <dbReference type="RuleBase" id="RU363032"/>
    </source>
</evidence>
<evidence type="ECO:0000313" key="11">
    <source>
        <dbReference type="EMBL" id="MCM1988153.1"/>
    </source>
</evidence>
<evidence type="ECO:0000256" key="8">
    <source>
        <dbReference type="ARBA" id="ARBA00023136"/>
    </source>
</evidence>
<feature type="transmembrane region" description="Helical" evidence="9">
    <location>
        <begin position="119"/>
        <end position="139"/>
    </location>
</feature>
<dbReference type="InterPro" id="IPR035906">
    <property type="entry name" value="MetI-like_sf"/>
</dbReference>
<evidence type="ECO:0000256" key="5">
    <source>
        <dbReference type="ARBA" id="ARBA00022597"/>
    </source>
</evidence>
<dbReference type="AlphaFoldDB" id="A0A9J6NW33"/>
<dbReference type="Pfam" id="PF00528">
    <property type="entry name" value="BPD_transp_1"/>
    <property type="match status" value="1"/>
</dbReference>
<dbReference type="SUPFAM" id="SSF161098">
    <property type="entry name" value="MetI-like"/>
    <property type="match status" value="1"/>
</dbReference>
<feature type="transmembrane region" description="Helical" evidence="9">
    <location>
        <begin position="252"/>
        <end position="273"/>
    </location>
</feature>
<dbReference type="Gene3D" id="1.10.3720.10">
    <property type="entry name" value="MetI-like"/>
    <property type="match status" value="1"/>
</dbReference>
<keyword evidence="4" id="KW-1003">Cell membrane</keyword>
<protein>
    <submittedName>
        <fullName evidence="11">Sugar ABC transporter permease</fullName>
    </submittedName>
</protein>
<evidence type="ECO:0000313" key="12">
    <source>
        <dbReference type="Proteomes" id="UP001056429"/>
    </source>
</evidence>
<organism evidence="11 12">
    <name type="scientific">Oceanirhabdus seepicola</name>
    <dbReference type="NCBI Taxonomy" id="2828781"/>
    <lineage>
        <taxon>Bacteria</taxon>
        <taxon>Bacillati</taxon>
        <taxon>Bacillota</taxon>
        <taxon>Clostridia</taxon>
        <taxon>Eubacteriales</taxon>
        <taxon>Clostridiaceae</taxon>
        <taxon>Oceanirhabdus</taxon>
    </lineage>
</organism>
<keyword evidence="7 9" id="KW-1133">Transmembrane helix</keyword>
<dbReference type="RefSeq" id="WP_250856923.1">
    <property type="nucleotide sequence ID" value="NZ_JAGSOJ010000001.1"/>
</dbReference>
<comment type="subcellular location">
    <subcellularLocation>
        <location evidence="1 9">Cell membrane</location>
        <topology evidence="1 9">Multi-pass membrane protein</topology>
    </subcellularLocation>
</comment>
<comment type="similarity">
    <text evidence="2">Belongs to the binding-protein-dependent transport system permease family. MalFG subfamily.</text>
</comment>